<evidence type="ECO:0000259" key="3">
    <source>
        <dbReference type="Pfam" id="PF25910"/>
    </source>
</evidence>
<sequence>MDRHNISHTLENTLELSDVNETDQPSPSQVLLMGSHEVTSRISTRVPSTGYYQVATPKSPHESTLENELQHLPDHDPCVISGDSEETERFKYVTAKKEIMNNIHLYSLVNNKEMQNIQLELERVNAKMTLLKEVHQDKKFIDNVEDYQTKDNERKKLELERLKNISSTFNEKESSILYSMNSNNHMSSHSNNVTHHYYQTRSKSQGNINELPLLRPANSTIMDMRLTGLKSIPNDISANESNTFDIYKTSPSLESLQDKQQQLNTHHKRNYSSTCLTSNSGLVGKTEDNEPIFKRYDGILVVISCSFCGRTGFSSAQGIVNHTRLKHSKTYSSQPLAVLHNQTLLESSKQKPKILEQFKSLGLDPAKDYLPNKVVLPNLERKNSSKNSNNNQLFTGINATKSNEISTKYLGMLYDDKEDFENLLSMVKKAPKDLEVFLKQTESESELSLQEDLSEIDVSKIEKEEEDDDEVTGIGDLENRSPDYTPSSVDNLSSSNSTPKPQENYLGSDSQIETDDRQKTPVELGRRLRKRKNDEDDVAPLKERLRASSNNMESEGIAVPEVPAHEKRSIHYNLRARSKLKSQHLELD</sequence>
<dbReference type="GO" id="GO:0140671">
    <property type="term" value="C:ADA complex"/>
    <property type="evidence" value="ECO:0007669"/>
    <property type="project" value="EnsemblFungi"/>
</dbReference>
<dbReference type="InterPro" id="IPR058707">
    <property type="entry name" value="AHC1_N"/>
</dbReference>
<dbReference type="AlphaFoldDB" id="G8BSU6"/>
<proteinExistence type="predicted"/>
<dbReference type="Pfam" id="PF25910">
    <property type="entry name" value="AHC1_N"/>
    <property type="match status" value="1"/>
</dbReference>
<accession>G8BSU6</accession>
<dbReference type="STRING" id="1071381.G8BSU6"/>
<dbReference type="OrthoDB" id="5355528at2759"/>
<feature type="domain" description="AHC1-like C2H2 zinc-finger" evidence="2">
    <location>
        <begin position="282"/>
        <end position="376"/>
    </location>
</feature>
<dbReference type="EMBL" id="HE612859">
    <property type="protein sequence ID" value="CCE62917.1"/>
    <property type="molecule type" value="Genomic_DNA"/>
</dbReference>
<evidence type="ECO:0000256" key="1">
    <source>
        <dbReference type="SAM" id="MobiDB-lite"/>
    </source>
</evidence>
<evidence type="ECO:0008006" key="6">
    <source>
        <dbReference type="Google" id="ProtNLM"/>
    </source>
</evidence>
<dbReference type="KEGG" id="tpf:TPHA_0D02810"/>
<dbReference type="RefSeq" id="XP_003685351.1">
    <property type="nucleotide sequence ID" value="XM_003685303.1"/>
</dbReference>
<keyword evidence="5" id="KW-1185">Reference proteome</keyword>
<evidence type="ECO:0000313" key="5">
    <source>
        <dbReference type="Proteomes" id="UP000005666"/>
    </source>
</evidence>
<feature type="domain" description="AHC1 N-terminal" evidence="3">
    <location>
        <begin position="81"/>
        <end position="160"/>
    </location>
</feature>
<dbReference type="GO" id="GO:1990414">
    <property type="term" value="P:replication-born double-strand break repair via sister chromatid exchange"/>
    <property type="evidence" value="ECO:0007669"/>
    <property type="project" value="EnsemblFungi"/>
</dbReference>
<dbReference type="eggNOG" id="ENOG502QWTP">
    <property type="taxonomic scope" value="Eukaryota"/>
</dbReference>
<name>G8BSU6_TETPH</name>
<dbReference type="HOGENOM" id="CLU_036203_0_0_1"/>
<feature type="compositionally biased region" description="Basic and acidic residues" evidence="1">
    <location>
        <begin position="514"/>
        <end position="526"/>
    </location>
</feature>
<dbReference type="GO" id="GO:0004402">
    <property type="term" value="F:histone acetyltransferase activity"/>
    <property type="evidence" value="ECO:0007669"/>
    <property type="project" value="EnsemblFungi"/>
</dbReference>
<dbReference type="GeneID" id="11531108"/>
<gene>
    <name evidence="4" type="primary">TPHA0D02810</name>
    <name evidence="4" type="ordered locus">TPHA_0D02810</name>
</gene>
<feature type="compositionally biased region" description="Low complexity" evidence="1">
    <location>
        <begin position="487"/>
        <end position="497"/>
    </location>
</feature>
<feature type="region of interest" description="Disordered" evidence="1">
    <location>
        <begin position="458"/>
        <end position="570"/>
    </location>
</feature>
<organism evidence="4 5">
    <name type="scientific">Tetrapisispora phaffii (strain ATCC 24235 / CBS 4417 / NBRC 1672 / NRRL Y-8282 / UCD 70-5)</name>
    <name type="common">Yeast</name>
    <name type="synonym">Fabospora phaffii</name>
    <dbReference type="NCBI Taxonomy" id="1071381"/>
    <lineage>
        <taxon>Eukaryota</taxon>
        <taxon>Fungi</taxon>
        <taxon>Dikarya</taxon>
        <taxon>Ascomycota</taxon>
        <taxon>Saccharomycotina</taxon>
        <taxon>Saccharomycetes</taxon>
        <taxon>Saccharomycetales</taxon>
        <taxon>Saccharomycetaceae</taxon>
        <taxon>Tetrapisispora</taxon>
    </lineage>
</organism>
<feature type="compositionally biased region" description="Polar residues" evidence="1">
    <location>
        <begin position="498"/>
        <end position="511"/>
    </location>
</feature>
<dbReference type="Proteomes" id="UP000005666">
    <property type="component" value="Chromosome 4"/>
</dbReference>
<dbReference type="Pfam" id="PF25909">
    <property type="entry name" value="zf-C2H2_AHC1"/>
    <property type="match status" value="1"/>
</dbReference>
<evidence type="ECO:0000313" key="4">
    <source>
        <dbReference type="EMBL" id="CCE62917.1"/>
    </source>
</evidence>
<reference evidence="4 5" key="1">
    <citation type="journal article" date="2011" name="Proc. Natl. Acad. Sci. U.S.A.">
        <title>Evolutionary erosion of yeast sex chromosomes by mating-type switching accidents.</title>
        <authorList>
            <person name="Gordon J.L."/>
            <person name="Armisen D."/>
            <person name="Proux-Wera E."/>
            <person name="Oheigeartaigh S.S."/>
            <person name="Byrne K.P."/>
            <person name="Wolfe K.H."/>
        </authorList>
    </citation>
    <scope>NUCLEOTIDE SEQUENCE [LARGE SCALE GENOMIC DNA]</scope>
    <source>
        <strain evidence="5">ATCC 24235 / CBS 4417 / NBRC 1672 / NRRL Y-8282 / UCD 70-5</strain>
    </source>
</reference>
<dbReference type="InterPro" id="IPR058706">
    <property type="entry name" value="zf-C2H2_AHC1-like"/>
</dbReference>
<dbReference type="OMA" id="QHHRRNY"/>
<evidence type="ECO:0000259" key="2">
    <source>
        <dbReference type="Pfam" id="PF25909"/>
    </source>
</evidence>
<protein>
    <recommendedName>
        <fullName evidence="6">Protein AHC1</fullName>
    </recommendedName>
</protein>